<feature type="transmembrane region" description="Helical" evidence="6">
    <location>
        <begin position="160"/>
        <end position="178"/>
    </location>
</feature>
<comment type="subcellular location">
    <subcellularLocation>
        <location evidence="1">Cell membrane</location>
        <topology evidence="1">Multi-pass membrane protein</topology>
    </subcellularLocation>
</comment>
<dbReference type="EMBL" id="BNAH01000003">
    <property type="protein sequence ID" value="GHE83836.1"/>
    <property type="molecule type" value="Genomic_DNA"/>
</dbReference>
<organism evidence="7 8">
    <name type="scientific">Thalassotalea profundi</name>
    <dbReference type="NCBI Taxonomy" id="2036687"/>
    <lineage>
        <taxon>Bacteria</taxon>
        <taxon>Pseudomonadati</taxon>
        <taxon>Pseudomonadota</taxon>
        <taxon>Gammaproteobacteria</taxon>
        <taxon>Alteromonadales</taxon>
        <taxon>Colwelliaceae</taxon>
        <taxon>Thalassotalea</taxon>
    </lineage>
</organism>
<keyword evidence="5 6" id="KW-0472">Membrane</keyword>
<comment type="caution">
    <text evidence="7">The sequence shown here is derived from an EMBL/GenBank/DDBJ whole genome shotgun (WGS) entry which is preliminary data.</text>
</comment>
<sequence>MSLGMSIGIRKTLWMMYGELLGVATVAIAAVLGVSALLATKPQLFILFKLLGALYLAYIGINMWRSKGKLAITAQSRLSNSVSKSALFSQGYITAIANPKGWAFMVALLPPFINSNYPLPFQLFILVVIIMVSEFICMMIYASGGKSIGKLLVKKDNVKLINKISGSLMILIAVWLLYS</sequence>
<keyword evidence="2" id="KW-1003">Cell membrane</keyword>
<evidence type="ECO:0000256" key="3">
    <source>
        <dbReference type="ARBA" id="ARBA00022692"/>
    </source>
</evidence>
<evidence type="ECO:0000256" key="1">
    <source>
        <dbReference type="ARBA" id="ARBA00004651"/>
    </source>
</evidence>
<dbReference type="InterPro" id="IPR001123">
    <property type="entry name" value="LeuE-type"/>
</dbReference>
<keyword evidence="3 6" id="KW-0812">Transmembrane</keyword>
<protein>
    <submittedName>
        <fullName evidence="7">Threonine transporter RhtB</fullName>
    </submittedName>
</protein>
<evidence type="ECO:0000313" key="8">
    <source>
        <dbReference type="Proteomes" id="UP000626370"/>
    </source>
</evidence>
<reference evidence="8" key="1">
    <citation type="journal article" date="2019" name="Int. J. Syst. Evol. Microbiol.">
        <title>The Global Catalogue of Microorganisms (GCM) 10K type strain sequencing project: providing services to taxonomists for standard genome sequencing and annotation.</title>
        <authorList>
            <consortium name="The Broad Institute Genomics Platform"/>
            <consortium name="The Broad Institute Genome Sequencing Center for Infectious Disease"/>
            <person name="Wu L."/>
            <person name="Ma J."/>
        </authorList>
    </citation>
    <scope>NUCLEOTIDE SEQUENCE [LARGE SCALE GENOMIC DNA]</scope>
    <source>
        <strain evidence="8">CGMCC 1.15922</strain>
    </source>
</reference>
<evidence type="ECO:0000256" key="6">
    <source>
        <dbReference type="SAM" id="Phobius"/>
    </source>
</evidence>
<keyword evidence="8" id="KW-1185">Reference proteome</keyword>
<gene>
    <name evidence="7" type="ORF">GCM10011501_10610</name>
</gene>
<keyword evidence="4 6" id="KW-1133">Transmembrane helix</keyword>
<dbReference type="PANTHER" id="PTHR30086">
    <property type="entry name" value="ARGININE EXPORTER PROTEIN ARGO"/>
    <property type="match status" value="1"/>
</dbReference>
<name>A0ABQ3IGM9_9GAMM</name>
<evidence type="ECO:0000256" key="4">
    <source>
        <dbReference type="ARBA" id="ARBA00022989"/>
    </source>
</evidence>
<feature type="transmembrane region" description="Helical" evidence="6">
    <location>
        <begin position="85"/>
        <end position="109"/>
    </location>
</feature>
<proteinExistence type="predicted"/>
<dbReference type="PANTHER" id="PTHR30086:SF5">
    <property type="entry name" value="HOMOGENTISATE EXPORT PROTEIN"/>
    <property type="match status" value="1"/>
</dbReference>
<dbReference type="Proteomes" id="UP000626370">
    <property type="component" value="Unassembled WGS sequence"/>
</dbReference>
<feature type="transmembrane region" description="Helical" evidence="6">
    <location>
        <begin position="121"/>
        <end position="140"/>
    </location>
</feature>
<evidence type="ECO:0000313" key="7">
    <source>
        <dbReference type="EMBL" id="GHE83836.1"/>
    </source>
</evidence>
<feature type="transmembrane region" description="Helical" evidence="6">
    <location>
        <begin position="20"/>
        <end position="38"/>
    </location>
</feature>
<evidence type="ECO:0000256" key="2">
    <source>
        <dbReference type="ARBA" id="ARBA00022475"/>
    </source>
</evidence>
<dbReference type="Pfam" id="PF01810">
    <property type="entry name" value="LysE"/>
    <property type="match status" value="1"/>
</dbReference>
<evidence type="ECO:0000256" key="5">
    <source>
        <dbReference type="ARBA" id="ARBA00023136"/>
    </source>
</evidence>
<feature type="transmembrane region" description="Helical" evidence="6">
    <location>
        <begin position="44"/>
        <end position="64"/>
    </location>
</feature>
<accession>A0ABQ3IGM9</accession>